<dbReference type="PANTHER" id="PTHR48052:SF65">
    <property type="entry name" value="LRR RECEPTOR-LIKE SERINE_THREONINE-PROTEIN KINASE IRK-RELATED"/>
    <property type="match status" value="1"/>
</dbReference>
<dbReference type="Gene3D" id="3.80.10.10">
    <property type="entry name" value="Ribonuclease Inhibitor"/>
    <property type="match status" value="2"/>
</dbReference>
<dbReference type="InterPro" id="IPR025875">
    <property type="entry name" value="Leu-rich_rpt_4"/>
</dbReference>
<keyword evidence="3" id="KW-1003">Cell membrane</keyword>
<evidence type="ECO:0000256" key="12">
    <source>
        <dbReference type="SAM" id="SignalP"/>
    </source>
</evidence>
<comment type="subcellular location">
    <subcellularLocation>
        <location evidence="1">Cell membrane</location>
        <topology evidence="1">Single-pass type I membrane protein</topology>
    </subcellularLocation>
</comment>
<feature type="chain" id="PRO_5029869612" description="Leucine-rich repeat-containing N-terminal plant-type domain-containing protein" evidence="12">
    <location>
        <begin position="24"/>
        <end position="340"/>
    </location>
</feature>
<dbReference type="PROSITE" id="PS51450">
    <property type="entry name" value="LRR"/>
    <property type="match status" value="1"/>
</dbReference>
<keyword evidence="8" id="KW-1133">Transmembrane helix</keyword>
<comment type="similarity">
    <text evidence="2">Belongs to the RLP family.</text>
</comment>
<name>A0A7J9FKN6_9ROSI</name>
<dbReference type="PRINTS" id="PR00019">
    <property type="entry name" value="LEURICHRPT"/>
</dbReference>
<dbReference type="Pfam" id="PF12799">
    <property type="entry name" value="LRR_4"/>
    <property type="match status" value="2"/>
</dbReference>
<evidence type="ECO:0000256" key="11">
    <source>
        <dbReference type="ARBA" id="ARBA00023180"/>
    </source>
</evidence>
<comment type="caution">
    <text evidence="14">The sequence shown here is derived from an EMBL/GenBank/DDBJ whole genome shotgun (WGS) entry which is preliminary data.</text>
</comment>
<dbReference type="AlphaFoldDB" id="A0A7J9FKN6"/>
<evidence type="ECO:0000313" key="15">
    <source>
        <dbReference type="Proteomes" id="UP000593568"/>
    </source>
</evidence>
<keyword evidence="9" id="KW-0472">Membrane</keyword>
<dbReference type="Pfam" id="PF08263">
    <property type="entry name" value="LRRNT_2"/>
    <property type="match status" value="1"/>
</dbReference>
<dbReference type="GO" id="GO:0005886">
    <property type="term" value="C:plasma membrane"/>
    <property type="evidence" value="ECO:0007669"/>
    <property type="project" value="UniProtKB-SubCell"/>
</dbReference>
<feature type="domain" description="Leucine-rich repeat-containing N-terminal plant-type" evidence="13">
    <location>
        <begin position="34"/>
        <end position="74"/>
    </location>
</feature>
<evidence type="ECO:0000313" key="14">
    <source>
        <dbReference type="EMBL" id="MBA0785738.1"/>
    </source>
</evidence>
<feature type="signal peptide" evidence="12">
    <location>
        <begin position="1"/>
        <end position="23"/>
    </location>
</feature>
<organism evidence="14 15">
    <name type="scientific">Gossypium trilobum</name>
    <dbReference type="NCBI Taxonomy" id="34281"/>
    <lineage>
        <taxon>Eukaryota</taxon>
        <taxon>Viridiplantae</taxon>
        <taxon>Streptophyta</taxon>
        <taxon>Embryophyta</taxon>
        <taxon>Tracheophyta</taxon>
        <taxon>Spermatophyta</taxon>
        <taxon>Magnoliopsida</taxon>
        <taxon>eudicotyledons</taxon>
        <taxon>Gunneridae</taxon>
        <taxon>Pentapetalae</taxon>
        <taxon>rosids</taxon>
        <taxon>malvids</taxon>
        <taxon>Malvales</taxon>
        <taxon>Malvaceae</taxon>
        <taxon>Malvoideae</taxon>
        <taxon>Gossypium</taxon>
    </lineage>
</organism>
<dbReference type="Proteomes" id="UP000593568">
    <property type="component" value="Unassembled WGS sequence"/>
</dbReference>
<keyword evidence="4" id="KW-0433">Leucine-rich repeat</keyword>
<evidence type="ECO:0000256" key="2">
    <source>
        <dbReference type="ARBA" id="ARBA00009592"/>
    </source>
</evidence>
<keyword evidence="10" id="KW-0675">Receptor</keyword>
<keyword evidence="11" id="KW-0325">Glycoprotein</keyword>
<evidence type="ECO:0000256" key="6">
    <source>
        <dbReference type="ARBA" id="ARBA00022729"/>
    </source>
</evidence>
<evidence type="ECO:0000256" key="4">
    <source>
        <dbReference type="ARBA" id="ARBA00022614"/>
    </source>
</evidence>
<evidence type="ECO:0000256" key="7">
    <source>
        <dbReference type="ARBA" id="ARBA00022737"/>
    </source>
</evidence>
<dbReference type="InterPro" id="IPR013210">
    <property type="entry name" value="LRR_N_plant-typ"/>
</dbReference>
<sequence>MMESKWVWFMRMMVMRTLLLLEGCRWCTTNACLEQERIALLHLKPFFNSHYNDLRSWDEVKNLDCCEWKGVECNTTSKRLIGLSFYSEEWFQGEKLKDRYLNASLFLPFVELKRLYLSGNAIAGCVENEGFGKLSSTLNNLKILDLSYNYLNDSILLSLSELSSLRYLDLSYNRIEGSSHSRGFQWISRLTKLETLALSGNSLKNSVLLHMRNLSSLKTLRLSDNQLEGRLLHTQGLNNLINLRKLDLRGNQIESFQSFKDGDRKLKLTHLEELYLDSNLFNDSVFASLNKLSNLKYLSISGNQLKGSIDMKDLDAFTNLRTLDMSNNELKDIVIHKGII</sequence>
<gene>
    <name evidence="14" type="ORF">Gotri_028239</name>
</gene>
<evidence type="ECO:0000256" key="8">
    <source>
        <dbReference type="ARBA" id="ARBA00022989"/>
    </source>
</evidence>
<reference evidence="14 15" key="1">
    <citation type="journal article" date="2019" name="Genome Biol. Evol.">
        <title>Insights into the evolution of the New World diploid cottons (Gossypium, subgenus Houzingenia) based on genome sequencing.</title>
        <authorList>
            <person name="Grover C.E."/>
            <person name="Arick M.A. 2nd"/>
            <person name="Thrash A."/>
            <person name="Conover J.L."/>
            <person name="Sanders W.S."/>
            <person name="Peterson D.G."/>
            <person name="Frelichowski J.E."/>
            <person name="Scheffler J.A."/>
            <person name="Scheffler B.E."/>
            <person name="Wendel J.F."/>
        </authorList>
    </citation>
    <scope>NUCLEOTIDE SEQUENCE [LARGE SCALE GENOMIC DNA]</scope>
    <source>
        <strain evidence="14">8</strain>
        <tissue evidence="14">Leaf</tissue>
    </source>
</reference>
<keyword evidence="5" id="KW-0812">Transmembrane</keyword>
<evidence type="ECO:0000256" key="9">
    <source>
        <dbReference type="ARBA" id="ARBA00023136"/>
    </source>
</evidence>
<dbReference type="Pfam" id="PF13516">
    <property type="entry name" value="LRR_6"/>
    <property type="match status" value="1"/>
</dbReference>
<dbReference type="PANTHER" id="PTHR48052">
    <property type="entry name" value="UNNAMED PRODUCT"/>
    <property type="match status" value="1"/>
</dbReference>
<dbReference type="SMART" id="SM00365">
    <property type="entry name" value="LRR_SD22"/>
    <property type="match status" value="8"/>
</dbReference>
<protein>
    <recommendedName>
        <fullName evidence="13">Leucine-rich repeat-containing N-terminal plant-type domain-containing protein</fullName>
    </recommendedName>
</protein>
<evidence type="ECO:0000256" key="1">
    <source>
        <dbReference type="ARBA" id="ARBA00004251"/>
    </source>
</evidence>
<proteinExistence type="inferred from homology"/>
<dbReference type="InterPro" id="IPR003591">
    <property type="entry name" value="Leu-rich_rpt_typical-subtyp"/>
</dbReference>
<dbReference type="InterPro" id="IPR001611">
    <property type="entry name" value="Leu-rich_rpt"/>
</dbReference>
<dbReference type="SMART" id="SM00369">
    <property type="entry name" value="LRR_TYP"/>
    <property type="match status" value="6"/>
</dbReference>
<keyword evidence="7" id="KW-0677">Repeat</keyword>
<dbReference type="EMBL" id="JABEZW010219984">
    <property type="protein sequence ID" value="MBA0785738.1"/>
    <property type="molecule type" value="Genomic_DNA"/>
</dbReference>
<keyword evidence="6 12" id="KW-0732">Signal</keyword>
<evidence type="ECO:0000256" key="3">
    <source>
        <dbReference type="ARBA" id="ARBA00022475"/>
    </source>
</evidence>
<accession>A0A7J9FKN6</accession>
<keyword evidence="15" id="KW-1185">Reference proteome</keyword>
<evidence type="ECO:0000259" key="13">
    <source>
        <dbReference type="Pfam" id="PF08263"/>
    </source>
</evidence>
<dbReference type="Pfam" id="PF00560">
    <property type="entry name" value="LRR_1"/>
    <property type="match status" value="1"/>
</dbReference>
<evidence type="ECO:0000256" key="5">
    <source>
        <dbReference type="ARBA" id="ARBA00022692"/>
    </source>
</evidence>
<dbReference type="InterPro" id="IPR032675">
    <property type="entry name" value="LRR_dom_sf"/>
</dbReference>
<dbReference type="SUPFAM" id="SSF52058">
    <property type="entry name" value="L domain-like"/>
    <property type="match status" value="1"/>
</dbReference>
<evidence type="ECO:0000256" key="10">
    <source>
        <dbReference type="ARBA" id="ARBA00023170"/>
    </source>
</evidence>